<comment type="caution">
    <text evidence="2">The sequence shown here is derived from an EMBL/GenBank/DDBJ whole genome shotgun (WGS) entry which is preliminary data.</text>
</comment>
<evidence type="ECO:0000313" key="2">
    <source>
        <dbReference type="EMBL" id="CAH3035778.1"/>
    </source>
</evidence>
<evidence type="ECO:0000256" key="1">
    <source>
        <dbReference type="SAM" id="SignalP"/>
    </source>
</evidence>
<gene>
    <name evidence="2" type="ORF">PLOB_00031162</name>
</gene>
<proteinExistence type="predicted"/>
<keyword evidence="1" id="KW-0732">Signal</keyword>
<evidence type="ECO:0000313" key="3">
    <source>
        <dbReference type="Proteomes" id="UP001159405"/>
    </source>
</evidence>
<organism evidence="2 3">
    <name type="scientific">Porites lobata</name>
    <dbReference type="NCBI Taxonomy" id="104759"/>
    <lineage>
        <taxon>Eukaryota</taxon>
        <taxon>Metazoa</taxon>
        <taxon>Cnidaria</taxon>
        <taxon>Anthozoa</taxon>
        <taxon>Hexacorallia</taxon>
        <taxon>Scleractinia</taxon>
        <taxon>Fungiina</taxon>
        <taxon>Poritidae</taxon>
        <taxon>Porites</taxon>
    </lineage>
</organism>
<dbReference type="Proteomes" id="UP001159405">
    <property type="component" value="Unassembled WGS sequence"/>
</dbReference>
<dbReference type="EMBL" id="CALNXK010000004">
    <property type="protein sequence ID" value="CAH3035778.1"/>
    <property type="molecule type" value="Genomic_DNA"/>
</dbReference>
<protein>
    <submittedName>
        <fullName evidence="2">Uncharacterized protein</fullName>
    </submittedName>
</protein>
<name>A0ABN8MTP9_9CNID</name>
<reference evidence="2 3" key="1">
    <citation type="submission" date="2022-05" db="EMBL/GenBank/DDBJ databases">
        <authorList>
            <consortium name="Genoscope - CEA"/>
            <person name="William W."/>
        </authorList>
    </citation>
    <scope>NUCLEOTIDE SEQUENCE [LARGE SCALE GENOMIC DNA]</scope>
</reference>
<feature type="chain" id="PRO_5045155190" evidence="1">
    <location>
        <begin position="27"/>
        <end position="151"/>
    </location>
</feature>
<keyword evidence="3" id="KW-1185">Reference proteome</keyword>
<accession>A0ABN8MTP9</accession>
<sequence length="151" mass="17235">MKVASFKIVFITLALNAFLPKQVALGRKASSTSEAMSILSRCPQSKCLTDAVSCLAGAQYSVSHNSGMNFKLLRMEKKERAFFMSFNIRYCTLLFDPLQKILCSLFFLRCNCWFNMHTLRRTWRGSLSTWRLLLPAEEVHLQEELVAVGTK</sequence>
<feature type="signal peptide" evidence="1">
    <location>
        <begin position="1"/>
        <end position="26"/>
    </location>
</feature>